<name>E8QWH8_ISOPI</name>
<accession>E8QWH8</accession>
<dbReference type="Pfam" id="PF07698">
    <property type="entry name" value="7TM-7TMR_HD"/>
    <property type="match status" value="1"/>
</dbReference>
<feature type="transmembrane region" description="Helical" evidence="2">
    <location>
        <begin position="394"/>
        <end position="413"/>
    </location>
</feature>
<keyword evidence="2" id="KW-0472">Membrane</keyword>
<dbReference type="CDD" id="cd00077">
    <property type="entry name" value="HDc"/>
    <property type="match status" value="1"/>
</dbReference>
<evidence type="ECO:0000256" key="1">
    <source>
        <dbReference type="SAM" id="MobiDB-lite"/>
    </source>
</evidence>
<keyword evidence="5" id="KW-1185">Reference proteome</keyword>
<feature type="region of interest" description="Disordered" evidence="1">
    <location>
        <begin position="685"/>
        <end position="704"/>
    </location>
</feature>
<feature type="transmembrane region" description="Helical" evidence="2">
    <location>
        <begin position="486"/>
        <end position="507"/>
    </location>
</feature>
<dbReference type="OrthoDB" id="9806952at2"/>
<dbReference type="InterPro" id="IPR011624">
    <property type="entry name" value="Metal-dep_PHydrolase_7TM_extra"/>
</dbReference>
<dbReference type="RefSeq" id="WP_013564159.1">
    <property type="nucleotide sequence ID" value="NC_014962.1"/>
</dbReference>
<evidence type="ECO:0000256" key="2">
    <source>
        <dbReference type="SAM" id="Phobius"/>
    </source>
</evidence>
<evidence type="ECO:0000313" key="5">
    <source>
        <dbReference type="Proteomes" id="UP000008631"/>
    </source>
</evidence>
<dbReference type="HOGENOM" id="CLU_015767_1_1_0"/>
<dbReference type="InterPro" id="IPR006675">
    <property type="entry name" value="HDIG_dom"/>
</dbReference>
<keyword evidence="2" id="KW-0812">Transmembrane</keyword>
<dbReference type="KEGG" id="ipa:Isop_1284"/>
<sequence>MSSARSSLRVGKLQRGHLRPIPWDPRDRERLARQQRRGIILATVATAYLATCLLILGDGPPLEYRLGDRPSRDVVVKVERLERIDPVRTNAAAQQRYEAVPPYMVNQPTPIVQLTNTLKSLFDTLAETPSYGDLNKETLEAWKALDPSTFATIKRLTTNPDDLAQLRNLVDRFFEPILKRGILGPDALPAGEQRYDRLLVVTHPVTAGSGSNANATFADPKATGTVPDPLVSSPTRLGYKEVERDLVTPESMARLNGKVHVEFQEALARVLPNLDAASETALFNLIASKFATAPSLKFDPERTTAARELAKNDPKAEPARVILPRGSVLIPGGQTVTLDHLELLRLEREVAQRESPTASVVSRLISIGILVAMVFGMMAVHLQLRHGDVARDPWAVAGICLVTVSALFIARLLSWEPHDADLGVIAFAAMVMSVAFKPSLALTLGFGLAVLTTLIRGGGFDDFLVIMGGLSAGILTLDDVRTRTKVLTVGLATGTGFALLSLAVGLANNQAVEVIASECFWRFIWSVLAGLFLGGTLPLIERAGGLVTGVSLLELGDQTHPLLQELVRRAPGTHNHSMTVATIAEAAAKRIGADALLVRVGAYFHDIGKMFKPDYFVENQSNGRNRHANLAPAMSTLVIIGHVKDGVELARSNGLPQKIIDFIEQHHGTTLVEYFYRQAQKLEKERDNDGHTQISESAFRYPGPKPRHRETAILMIADACESASRTLSEPTPGRLEGLVADIIEKRLRDGQFDQCGLTLRELAEIRESIVKSLTAIYHGRVKYPDQKSA</sequence>
<feature type="transmembrane region" description="Helical" evidence="2">
    <location>
        <begin position="425"/>
        <end position="451"/>
    </location>
</feature>
<dbReference type="STRING" id="575540.Isop_1284"/>
<reference evidence="4 5" key="2">
    <citation type="journal article" date="2011" name="Stand. Genomic Sci.">
        <title>Complete genome sequence of Isosphaera pallida type strain (IS1B).</title>
        <authorList>
            <consortium name="US DOE Joint Genome Institute (JGI-PGF)"/>
            <person name="Goker M."/>
            <person name="Cleland D."/>
            <person name="Saunders E."/>
            <person name="Lapidus A."/>
            <person name="Nolan M."/>
            <person name="Lucas S."/>
            <person name="Hammon N."/>
            <person name="Deshpande S."/>
            <person name="Cheng J.F."/>
            <person name="Tapia R."/>
            <person name="Han C."/>
            <person name="Goodwin L."/>
            <person name="Pitluck S."/>
            <person name="Liolios K."/>
            <person name="Pagani I."/>
            <person name="Ivanova N."/>
            <person name="Mavromatis K."/>
            <person name="Pati A."/>
            <person name="Chen A."/>
            <person name="Palaniappan K."/>
            <person name="Land M."/>
            <person name="Hauser L."/>
            <person name="Chang Y.J."/>
            <person name="Jeffries C.D."/>
            <person name="Detter J.C."/>
            <person name="Beck B."/>
            <person name="Woyke T."/>
            <person name="Bristow J."/>
            <person name="Eisen J.A."/>
            <person name="Markowitz V."/>
            <person name="Hugenholtz P."/>
            <person name="Kyrpides N.C."/>
            <person name="Klenk H.P."/>
        </authorList>
    </citation>
    <scope>NUCLEOTIDE SEQUENCE [LARGE SCALE GENOMIC DNA]</scope>
    <source>
        <strain evidence="5">ATCC 43644 / DSM 9630 / IS1B</strain>
    </source>
</reference>
<organism evidence="4 5">
    <name type="scientific">Isosphaera pallida (strain ATCC 43644 / DSM 9630 / IS1B)</name>
    <dbReference type="NCBI Taxonomy" id="575540"/>
    <lineage>
        <taxon>Bacteria</taxon>
        <taxon>Pseudomonadati</taxon>
        <taxon>Planctomycetota</taxon>
        <taxon>Planctomycetia</taxon>
        <taxon>Isosphaerales</taxon>
        <taxon>Isosphaeraceae</taxon>
        <taxon>Isosphaera</taxon>
    </lineage>
</organism>
<evidence type="ECO:0000259" key="3">
    <source>
        <dbReference type="SMART" id="SM00471"/>
    </source>
</evidence>
<dbReference type="InterPro" id="IPR003607">
    <property type="entry name" value="HD/PDEase_dom"/>
</dbReference>
<reference key="1">
    <citation type="submission" date="2010-11" db="EMBL/GenBank/DDBJ databases">
        <title>The complete sequence of chromosome of Isophaera pallida ATCC 43644.</title>
        <authorList>
            <consortium name="US DOE Joint Genome Institute (JGI-PGF)"/>
            <person name="Lucas S."/>
            <person name="Copeland A."/>
            <person name="Lapidus A."/>
            <person name="Bruce D."/>
            <person name="Goodwin L."/>
            <person name="Pitluck S."/>
            <person name="Kyrpides N."/>
            <person name="Mavromatis K."/>
            <person name="Pagani I."/>
            <person name="Ivanova N."/>
            <person name="Saunders E."/>
            <person name="Brettin T."/>
            <person name="Detter J.C."/>
            <person name="Han C."/>
            <person name="Tapia R."/>
            <person name="Land M."/>
            <person name="Hauser L."/>
            <person name="Markowitz V."/>
            <person name="Cheng J.-F."/>
            <person name="Hugenholtz P."/>
            <person name="Woyke T."/>
            <person name="Wu D."/>
            <person name="Eisen J.A."/>
        </authorList>
    </citation>
    <scope>NUCLEOTIDE SEQUENCE</scope>
    <source>
        <strain>ATCC 43644</strain>
    </source>
</reference>
<dbReference type="InterPro" id="IPR052722">
    <property type="entry name" value="PgpH_phosphodiesterase"/>
</dbReference>
<dbReference type="NCBIfam" id="TIGR00277">
    <property type="entry name" value="HDIG"/>
    <property type="match status" value="1"/>
</dbReference>
<protein>
    <submittedName>
        <fullName evidence="4">Metal dependent phosphohydrolase</fullName>
    </submittedName>
</protein>
<dbReference type="PANTHER" id="PTHR36442">
    <property type="entry name" value="CYCLIC-DI-AMP PHOSPHODIESTERASE PGPH"/>
    <property type="match status" value="1"/>
</dbReference>
<dbReference type="Proteomes" id="UP000008631">
    <property type="component" value="Chromosome"/>
</dbReference>
<dbReference type="PANTHER" id="PTHR36442:SF1">
    <property type="entry name" value="CYCLIC-DI-AMP PHOSPHODIESTERASE PGPH"/>
    <property type="match status" value="1"/>
</dbReference>
<gene>
    <name evidence="4" type="ordered locus">Isop_1284</name>
</gene>
<dbReference type="EMBL" id="CP002353">
    <property type="protein sequence ID" value="ADV61870.1"/>
    <property type="molecule type" value="Genomic_DNA"/>
</dbReference>
<feature type="transmembrane region" description="Helical" evidence="2">
    <location>
        <begin position="519"/>
        <end position="540"/>
    </location>
</feature>
<dbReference type="eggNOG" id="COG1480">
    <property type="taxonomic scope" value="Bacteria"/>
</dbReference>
<dbReference type="Gene3D" id="1.10.3210.10">
    <property type="entry name" value="Hypothetical protein af1432"/>
    <property type="match status" value="1"/>
</dbReference>
<feature type="transmembrane region" description="Helical" evidence="2">
    <location>
        <begin position="360"/>
        <end position="382"/>
    </location>
</feature>
<dbReference type="SUPFAM" id="SSF109604">
    <property type="entry name" value="HD-domain/PDEase-like"/>
    <property type="match status" value="1"/>
</dbReference>
<dbReference type="Pfam" id="PF07697">
    <property type="entry name" value="7TMR-HDED"/>
    <property type="match status" value="1"/>
</dbReference>
<dbReference type="SMART" id="SM00471">
    <property type="entry name" value="HDc"/>
    <property type="match status" value="1"/>
</dbReference>
<dbReference type="InterPro" id="IPR006674">
    <property type="entry name" value="HD_domain"/>
</dbReference>
<dbReference type="InParanoid" id="E8QWH8"/>
<proteinExistence type="predicted"/>
<keyword evidence="2" id="KW-1133">Transmembrane helix</keyword>
<feature type="transmembrane region" description="Helical" evidence="2">
    <location>
        <begin position="463"/>
        <end position="480"/>
    </location>
</feature>
<dbReference type="AlphaFoldDB" id="E8QWH8"/>
<dbReference type="Pfam" id="PF01966">
    <property type="entry name" value="HD"/>
    <property type="match status" value="1"/>
</dbReference>
<dbReference type="InterPro" id="IPR011621">
    <property type="entry name" value="Metal-dep_PHydrolase_7TM_intra"/>
</dbReference>
<evidence type="ECO:0000313" key="4">
    <source>
        <dbReference type="EMBL" id="ADV61870.1"/>
    </source>
</evidence>
<feature type="transmembrane region" description="Helical" evidence="2">
    <location>
        <begin position="38"/>
        <end position="56"/>
    </location>
</feature>
<feature type="domain" description="HD/PDEase" evidence="3">
    <location>
        <begin position="569"/>
        <end position="732"/>
    </location>
</feature>